<dbReference type="AlphaFoldDB" id="A0A2G8S637"/>
<sequence length="248" mass="27010">MDQGTSSTVPELSNVKHENEGETEMEEDVLADYFEKSASAVRHTFARFEQDIARPAFNYLLTSFRTRPIRSTFIAFYLILSTLPVVSFIGFSIFIFATSVFLALATAVFFATSTIGFFGFWLAATLVLFLFVSLNLTLATLTTYLFAQLALRARTHGPRVAVSSLYADARAQLAFVGARARGRGRKAAAKPLHPHTFTDEREGAGEATEMDAGAKEKGREGEFPSAKEPLAADSFGEKVPGVPMEGAA</sequence>
<comment type="caution">
    <text evidence="3">The sequence shown here is derived from an EMBL/GenBank/DDBJ whole genome shotgun (WGS) entry which is preliminary data.</text>
</comment>
<keyword evidence="2" id="KW-1133">Transmembrane helix</keyword>
<evidence type="ECO:0000313" key="3">
    <source>
        <dbReference type="EMBL" id="PIL29233.1"/>
    </source>
</evidence>
<protein>
    <submittedName>
        <fullName evidence="3">Uncharacterized protein</fullName>
    </submittedName>
</protein>
<dbReference type="Pfam" id="PF16015">
    <property type="entry name" value="Promethin"/>
    <property type="match status" value="1"/>
</dbReference>
<dbReference type="Proteomes" id="UP000230002">
    <property type="component" value="Unassembled WGS sequence"/>
</dbReference>
<gene>
    <name evidence="3" type="ORF">GSI_09282</name>
</gene>
<evidence type="ECO:0000256" key="1">
    <source>
        <dbReference type="SAM" id="MobiDB-lite"/>
    </source>
</evidence>
<feature type="region of interest" description="Disordered" evidence="1">
    <location>
        <begin position="1"/>
        <end position="24"/>
    </location>
</feature>
<proteinExistence type="predicted"/>
<accession>A0A2G8S637</accession>
<dbReference type="STRING" id="1077348.A0A2G8S637"/>
<feature type="transmembrane region" description="Helical" evidence="2">
    <location>
        <begin position="120"/>
        <end position="147"/>
    </location>
</feature>
<dbReference type="EMBL" id="AYKW01000023">
    <property type="protein sequence ID" value="PIL29233.1"/>
    <property type="molecule type" value="Genomic_DNA"/>
</dbReference>
<dbReference type="OrthoDB" id="3159957at2759"/>
<keyword evidence="2" id="KW-0472">Membrane</keyword>
<keyword evidence="4" id="KW-1185">Reference proteome</keyword>
<keyword evidence="2" id="KW-0812">Transmembrane</keyword>
<name>A0A2G8S637_9APHY</name>
<organism evidence="3 4">
    <name type="scientific">Ganoderma sinense ZZ0214-1</name>
    <dbReference type="NCBI Taxonomy" id="1077348"/>
    <lineage>
        <taxon>Eukaryota</taxon>
        <taxon>Fungi</taxon>
        <taxon>Dikarya</taxon>
        <taxon>Basidiomycota</taxon>
        <taxon>Agaricomycotina</taxon>
        <taxon>Agaricomycetes</taxon>
        <taxon>Polyporales</taxon>
        <taxon>Polyporaceae</taxon>
        <taxon>Ganoderma</taxon>
    </lineage>
</organism>
<evidence type="ECO:0000256" key="2">
    <source>
        <dbReference type="SAM" id="Phobius"/>
    </source>
</evidence>
<reference evidence="3 4" key="1">
    <citation type="journal article" date="2015" name="Sci. Rep.">
        <title>Chromosome-level genome map provides insights into diverse defense mechanisms in the medicinal fungus Ganoderma sinense.</title>
        <authorList>
            <person name="Zhu Y."/>
            <person name="Xu J."/>
            <person name="Sun C."/>
            <person name="Zhou S."/>
            <person name="Xu H."/>
            <person name="Nelson D.R."/>
            <person name="Qian J."/>
            <person name="Song J."/>
            <person name="Luo H."/>
            <person name="Xiang L."/>
            <person name="Li Y."/>
            <person name="Xu Z."/>
            <person name="Ji A."/>
            <person name="Wang L."/>
            <person name="Lu S."/>
            <person name="Hayward A."/>
            <person name="Sun W."/>
            <person name="Li X."/>
            <person name="Schwartz D.C."/>
            <person name="Wang Y."/>
            <person name="Chen S."/>
        </authorList>
    </citation>
    <scope>NUCLEOTIDE SEQUENCE [LARGE SCALE GENOMIC DNA]</scope>
    <source>
        <strain evidence="3 4">ZZ0214-1</strain>
    </source>
</reference>
<feature type="region of interest" description="Disordered" evidence="1">
    <location>
        <begin position="185"/>
        <end position="248"/>
    </location>
</feature>
<feature type="compositionally biased region" description="Basic and acidic residues" evidence="1">
    <location>
        <begin position="212"/>
        <end position="222"/>
    </location>
</feature>
<feature type="compositionally biased region" description="Polar residues" evidence="1">
    <location>
        <begin position="1"/>
        <end position="11"/>
    </location>
</feature>
<feature type="transmembrane region" description="Helical" evidence="2">
    <location>
        <begin position="75"/>
        <end position="108"/>
    </location>
</feature>
<evidence type="ECO:0000313" key="4">
    <source>
        <dbReference type="Proteomes" id="UP000230002"/>
    </source>
</evidence>